<dbReference type="AlphaFoldDB" id="A0A6J4M012"/>
<feature type="region of interest" description="Disordered" evidence="1">
    <location>
        <begin position="1"/>
        <end position="86"/>
    </location>
</feature>
<feature type="compositionally biased region" description="Basic residues" evidence="1">
    <location>
        <begin position="28"/>
        <end position="45"/>
    </location>
</feature>
<feature type="compositionally biased region" description="Low complexity" evidence="1">
    <location>
        <begin position="226"/>
        <end position="238"/>
    </location>
</feature>
<evidence type="ECO:0000313" key="2">
    <source>
        <dbReference type="EMBL" id="CAA9342699.1"/>
    </source>
</evidence>
<accession>A0A6J4M012</accession>
<gene>
    <name evidence="2" type="ORF">AVDCRST_MAG68-3071</name>
</gene>
<feature type="compositionally biased region" description="Basic residues" evidence="1">
    <location>
        <begin position="200"/>
        <end position="225"/>
    </location>
</feature>
<proteinExistence type="predicted"/>
<name>A0A6J4M012_9BACT</name>
<reference evidence="2" key="1">
    <citation type="submission" date="2020-02" db="EMBL/GenBank/DDBJ databases">
        <authorList>
            <person name="Meier V. D."/>
        </authorList>
    </citation>
    <scope>NUCLEOTIDE SEQUENCE</scope>
    <source>
        <strain evidence="2">AVDCRST_MAG68</strain>
    </source>
</reference>
<sequence>DPPAPAPRGVCPRILCRRRGARPEPPARARHGPALRGGAGHHPRPHAGPDRRAPAAPRAHPGDRAAQRRGRAAGAAAGGRGQHAPRRAALHGLQLPRAGRAAGHRPGGRVPHQPPVRPRVPGADPGGRGVPGHPPGAPALHPGAAEPRRARAAHRGGLVEAPHARQAPGVRAPRGGGAPGLQPRWRRVVLRHRPLLRRRVPGRGGRRHRPEAALRPRHAGRRALRRALPLHGGLRPRV</sequence>
<feature type="region of interest" description="Disordered" evidence="1">
    <location>
        <begin position="98"/>
        <end position="148"/>
    </location>
</feature>
<feature type="region of interest" description="Disordered" evidence="1">
    <location>
        <begin position="200"/>
        <end position="238"/>
    </location>
</feature>
<feature type="non-terminal residue" evidence="2">
    <location>
        <position position="238"/>
    </location>
</feature>
<evidence type="ECO:0000256" key="1">
    <source>
        <dbReference type="SAM" id="MobiDB-lite"/>
    </source>
</evidence>
<protein>
    <submittedName>
        <fullName evidence="2">Uncharacterized protein</fullName>
    </submittedName>
</protein>
<organism evidence="2">
    <name type="scientific">uncultured Gemmatimonadota bacterium</name>
    <dbReference type="NCBI Taxonomy" id="203437"/>
    <lineage>
        <taxon>Bacteria</taxon>
        <taxon>Pseudomonadati</taxon>
        <taxon>Gemmatimonadota</taxon>
        <taxon>environmental samples</taxon>
    </lineage>
</organism>
<feature type="non-terminal residue" evidence="2">
    <location>
        <position position="1"/>
    </location>
</feature>
<dbReference type="EMBL" id="CADCTW010000147">
    <property type="protein sequence ID" value="CAA9342699.1"/>
    <property type="molecule type" value="Genomic_DNA"/>
</dbReference>